<dbReference type="Gene3D" id="3.30.710.10">
    <property type="entry name" value="Potassium Channel Kv1.1, Chain A"/>
    <property type="match status" value="1"/>
</dbReference>
<feature type="repeat" description="RCC1" evidence="2">
    <location>
        <begin position="217"/>
        <end position="268"/>
    </location>
</feature>
<gene>
    <name evidence="5" type="ORF">KC01_LOCUS2558</name>
</gene>
<dbReference type="CDD" id="cd18529">
    <property type="entry name" value="BACK_RCBTB2"/>
    <property type="match status" value="1"/>
</dbReference>
<dbReference type="CDD" id="cd18354">
    <property type="entry name" value="BTB_POZ_RCBTB2_CHC1L"/>
    <property type="match status" value="1"/>
</dbReference>
<dbReference type="SUPFAM" id="SSF54695">
    <property type="entry name" value="POZ domain"/>
    <property type="match status" value="1"/>
</dbReference>
<dbReference type="Gene3D" id="2.130.10.30">
    <property type="entry name" value="Regulator of chromosome condensation 1/beta-lactamase-inhibitor protein II"/>
    <property type="match status" value="2"/>
</dbReference>
<feature type="repeat" description="RCC1" evidence="2">
    <location>
        <begin position="164"/>
        <end position="216"/>
    </location>
</feature>
<dbReference type="SUPFAM" id="SSF50985">
    <property type="entry name" value="RCC1/BLIP-II"/>
    <property type="match status" value="1"/>
</dbReference>
<feature type="region of interest" description="Disordered" evidence="3">
    <location>
        <begin position="378"/>
        <end position="445"/>
    </location>
</feature>
<feature type="repeat" description="RCC1" evidence="2">
    <location>
        <begin position="269"/>
        <end position="320"/>
    </location>
</feature>
<sequence>MNASRIDRNCRNQPVNNNFKRQICPIAVSEKHKDQILAKATVSVVYAANEAIYVTVNDEVFALGTNCSGCLGLGDLQSTIEPRRIDVLCGKKIVSLSYGTGPHVVIATADGEVFAWGHNGYSQLGNGTTNHGLTPALVSTNLLSKRVTEVACGSHHSIALTTDGEVFAWGYNNSGQVGSGSTANQPTPRRVSSCLQNKVVVNVACGQLCTMAVLDNGEIYGWGYNCNGQLGLGNNGNQQTPCRIAALQGVGVVQVACGYAHTLALTDEGLVYAWGANSYGQLGTGNKSNQALPTLINTDKERMVEVAACHTSHTSAARTQSGQVLMWGQCRGQAVASPHLTHFSSTDDVFACFATPAVTWHLLSVGVAGWRRSRSGRVEEQQEWQGGGAAGVAGWRSSRSGRVEEEQEWKGEGGAGVAGWRRSRSGRVEEQQEWQGGGGAGVAGWRRGRSGRVEEWQEFQGGGGAGVAGWRRSRSGRVEEEQEWQGGGGAGVAGWRRSRSGRVEEWQELQGGGGAGVAGWSRSGRVEKEQEWQGGGVAGVAGWRRSRSGRVEEEQEWQGGGAAGVAGWRSSRSGRVEEEQEWKGEGGAGVAGWRRSRSGRVEEEQEWPGGGAAAGVAGWRSSSRSGRVEEEQEWQGGGGAGVAGWRSSRSGRVEEQQEWQGGGAAGVAGWRRSRSGRVEEQQEWQGGGAAGVAGWRSSRSGRVEEEQEWQGGGAAGVAGWRSSRSGRVEEEQEWQGGGGGGDVVSCGGPGEVGVMWSAVGVRVRWGGCGQLWGSGCGGPGEVGGMWSAVGVRVRWGGCGQLWGSGCGGPGEVGGMWVSCGGPGDVGVMWSAVGVRVRWGGCGQLWGSGCGGPGEVGGMWSAVGVRVRWGGCGQLWGSGCGGPGEVGGMWSAVGVRVRWGGCGQLWGSGCGGPGEVGVMWSAVGVRVRWGGCDGDDYLTVAQSLKKEFDSPEISDLKFLVDGKCIHVHKALLKIRCEHFRALLNESDEEAIEIHQFSYLVYRAFLEYLYTDTINLPPEDAIGLLDLATFYRETRLKRLCQETIKRGISEESAITLLSAAVKYEARDLEEFCFKFCVNHLTAVTQTQAFADMDHDLLKNFISKASRYGAFKN</sequence>
<feature type="region of interest" description="Disordered" evidence="3">
    <location>
        <begin position="476"/>
        <end position="499"/>
    </location>
</feature>
<feature type="domain" description="BTB" evidence="4">
    <location>
        <begin position="953"/>
        <end position="1016"/>
    </location>
</feature>
<feature type="compositionally biased region" description="Basic and acidic residues" evidence="3">
    <location>
        <begin position="574"/>
        <end position="584"/>
    </location>
</feature>
<keyword evidence="1" id="KW-0677">Repeat</keyword>
<organism evidence="5 6">
    <name type="scientific">Knipowitschia caucasica</name>
    <name type="common">Caucasian dwarf goby</name>
    <name type="synonym">Pomatoschistus caucasicus</name>
    <dbReference type="NCBI Taxonomy" id="637954"/>
    <lineage>
        <taxon>Eukaryota</taxon>
        <taxon>Metazoa</taxon>
        <taxon>Chordata</taxon>
        <taxon>Craniata</taxon>
        <taxon>Vertebrata</taxon>
        <taxon>Euteleostomi</taxon>
        <taxon>Actinopterygii</taxon>
        <taxon>Neopterygii</taxon>
        <taxon>Teleostei</taxon>
        <taxon>Neoteleostei</taxon>
        <taxon>Acanthomorphata</taxon>
        <taxon>Gobiaria</taxon>
        <taxon>Gobiiformes</taxon>
        <taxon>Gobioidei</taxon>
        <taxon>Gobiidae</taxon>
        <taxon>Gobiinae</taxon>
        <taxon>Knipowitschia</taxon>
    </lineage>
</organism>
<reference evidence="5 6" key="1">
    <citation type="submission" date="2024-04" db="EMBL/GenBank/DDBJ databases">
        <authorList>
            <person name="Waldvogel A.-M."/>
            <person name="Schoenle A."/>
        </authorList>
    </citation>
    <scope>NUCLEOTIDE SEQUENCE [LARGE SCALE GENOMIC DNA]</scope>
</reference>
<feature type="compositionally biased region" description="Basic and acidic residues" evidence="3">
    <location>
        <begin position="401"/>
        <end position="411"/>
    </location>
</feature>
<accession>A0AAV2J1E1</accession>
<feature type="region of interest" description="Disordered" evidence="3">
    <location>
        <begin position="545"/>
        <end position="743"/>
    </location>
</feature>
<dbReference type="InterPro" id="IPR000408">
    <property type="entry name" value="Reg_chr_condens"/>
</dbReference>
<evidence type="ECO:0000256" key="3">
    <source>
        <dbReference type="SAM" id="MobiDB-lite"/>
    </source>
</evidence>
<dbReference type="PANTHER" id="PTHR22872">
    <property type="entry name" value="BTK-BINDING PROTEIN-RELATED"/>
    <property type="match status" value="1"/>
</dbReference>
<evidence type="ECO:0000313" key="5">
    <source>
        <dbReference type="EMBL" id="CAL1570231.1"/>
    </source>
</evidence>
<dbReference type="InterPro" id="IPR051625">
    <property type="entry name" value="Signaling_Regulatory_Domain"/>
</dbReference>
<dbReference type="AlphaFoldDB" id="A0AAV2J1E1"/>
<feature type="repeat" description="RCC1" evidence="2">
    <location>
        <begin position="111"/>
        <end position="163"/>
    </location>
</feature>
<dbReference type="PRINTS" id="PR00633">
    <property type="entry name" value="RCCNDNSATION"/>
</dbReference>
<evidence type="ECO:0000313" key="6">
    <source>
        <dbReference type="Proteomes" id="UP001497482"/>
    </source>
</evidence>
<dbReference type="PROSITE" id="PS50097">
    <property type="entry name" value="BTB"/>
    <property type="match status" value="1"/>
</dbReference>
<dbReference type="Pfam" id="PF25390">
    <property type="entry name" value="WD40_RLD"/>
    <property type="match status" value="1"/>
</dbReference>
<feature type="compositionally biased region" description="Low complexity" evidence="3">
    <location>
        <begin position="614"/>
        <end position="625"/>
    </location>
</feature>
<dbReference type="EMBL" id="OZ035832">
    <property type="protein sequence ID" value="CAL1570231.1"/>
    <property type="molecule type" value="Genomic_DNA"/>
</dbReference>
<dbReference type="PANTHER" id="PTHR22872:SF3">
    <property type="entry name" value="RCC1 AND BTB DOMAIN CONTAINING PROTEIN 2"/>
    <property type="match status" value="1"/>
</dbReference>
<dbReference type="SMART" id="SM00225">
    <property type="entry name" value="BTB"/>
    <property type="match status" value="1"/>
</dbReference>
<dbReference type="InterPro" id="IPR009091">
    <property type="entry name" value="RCC1/BLIP-II"/>
</dbReference>
<dbReference type="PROSITE" id="PS00626">
    <property type="entry name" value="RCC1_2"/>
    <property type="match status" value="1"/>
</dbReference>
<dbReference type="InterPro" id="IPR058923">
    <property type="entry name" value="RCC1-like_dom"/>
</dbReference>
<dbReference type="InterPro" id="IPR011333">
    <property type="entry name" value="SKP1/BTB/POZ_sf"/>
</dbReference>
<evidence type="ECO:0000259" key="4">
    <source>
        <dbReference type="PROSITE" id="PS50097"/>
    </source>
</evidence>
<name>A0AAV2J1E1_KNICA</name>
<dbReference type="Pfam" id="PF00651">
    <property type="entry name" value="BTB"/>
    <property type="match status" value="1"/>
</dbReference>
<evidence type="ECO:0000256" key="2">
    <source>
        <dbReference type="PROSITE-ProRule" id="PRU00235"/>
    </source>
</evidence>
<protein>
    <recommendedName>
        <fullName evidence="4">BTB domain-containing protein</fullName>
    </recommendedName>
</protein>
<evidence type="ECO:0000256" key="1">
    <source>
        <dbReference type="ARBA" id="ARBA00022737"/>
    </source>
</evidence>
<keyword evidence="6" id="KW-1185">Reference proteome</keyword>
<proteinExistence type="predicted"/>
<dbReference type="Proteomes" id="UP001497482">
    <property type="component" value="Chromosome 10"/>
</dbReference>
<dbReference type="PROSITE" id="PS50012">
    <property type="entry name" value="RCC1_3"/>
    <property type="match status" value="5"/>
</dbReference>
<feature type="repeat" description="RCC1" evidence="2">
    <location>
        <begin position="58"/>
        <end position="109"/>
    </location>
</feature>
<dbReference type="InterPro" id="IPR000210">
    <property type="entry name" value="BTB/POZ_dom"/>
</dbReference>